<sequence>MFIGQRAGSRNTRSIVDILTANASFRPGGWLDSPRLSSQPLLDLRIRPRTTPYLAGEKEGSFVIDASVQYLHGYPLLSSPGNGEPNTSKALDTLFIDVLLDTGRPLVASANYGISTNSTANEIPFSLTNLNARTEPYNITVVANSQDGGQAFVATTRLYYLPVPLNGGSVTKLDNLYGGLQVQDYLKNSTVWQPLFPYSFYVSWGGWLVNDTLARTRLFKGLGYNIIHVVPPYDYDQFDMFLDECDRLGLWVMYDLRVSYRNNTALTEQINRYKDRKSLLLWYTADEPDGNSDPLNATKIAYDTTKALDPYHPVSLVLNCANFYYEDYTAGTDIVMSDPYPISINATFSTQWNTLCNTTYGDCGCDNCNGTFEDTSARVDSFIQFEEWIGRPAKPFWAVPQSFGNDTYWSRYPTAAEETVMDMLFIHHGVKGSVRWIFPTTAALQNGTSAMAKVLTNPDVMELLLGAHPQLLTVAGRSRVDAAAWVIGSKILVSVVSMDYSAFDGAITVAIPQPLPGPSATSTMLWGPGGWGANAQGLVKTGMQGLEVSILMLDFGYENESVRVQAEFAAAGFIGNQQAEILHFS</sequence>
<protein>
    <submittedName>
        <fullName evidence="1">Uncharacterized protein</fullName>
    </submittedName>
</protein>
<organism evidence="1 2">
    <name type="scientific">Coniosporium uncinatum</name>
    <dbReference type="NCBI Taxonomy" id="93489"/>
    <lineage>
        <taxon>Eukaryota</taxon>
        <taxon>Fungi</taxon>
        <taxon>Dikarya</taxon>
        <taxon>Ascomycota</taxon>
        <taxon>Pezizomycotina</taxon>
        <taxon>Dothideomycetes</taxon>
        <taxon>Dothideomycetes incertae sedis</taxon>
        <taxon>Coniosporium</taxon>
    </lineage>
</organism>
<proteinExistence type="predicted"/>
<reference evidence="1" key="1">
    <citation type="submission" date="2024-09" db="EMBL/GenBank/DDBJ databases">
        <title>Black Yeasts Isolated from many extreme environments.</title>
        <authorList>
            <person name="Coleine C."/>
            <person name="Stajich J.E."/>
            <person name="Selbmann L."/>
        </authorList>
    </citation>
    <scope>NUCLEOTIDE SEQUENCE</scope>
    <source>
        <strain evidence="1">CCFEE 5737</strain>
    </source>
</reference>
<evidence type="ECO:0000313" key="2">
    <source>
        <dbReference type="Proteomes" id="UP001186974"/>
    </source>
</evidence>
<name>A0ACC3DBF2_9PEZI</name>
<gene>
    <name evidence="1" type="ORF">LTS18_003458</name>
</gene>
<evidence type="ECO:0000313" key="1">
    <source>
        <dbReference type="EMBL" id="KAK3064838.1"/>
    </source>
</evidence>
<accession>A0ACC3DBF2</accession>
<dbReference type="Proteomes" id="UP001186974">
    <property type="component" value="Unassembled WGS sequence"/>
</dbReference>
<comment type="caution">
    <text evidence="1">The sequence shown here is derived from an EMBL/GenBank/DDBJ whole genome shotgun (WGS) entry which is preliminary data.</text>
</comment>
<keyword evidence="2" id="KW-1185">Reference proteome</keyword>
<dbReference type="EMBL" id="JAWDJW010006415">
    <property type="protein sequence ID" value="KAK3064838.1"/>
    <property type="molecule type" value="Genomic_DNA"/>
</dbReference>